<reference evidence="1" key="1">
    <citation type="submission" date="2021-02" db="EMBL/GenBank/DDBJ databases">
        <authorList>
            <person name="Nowell W R."/>
        </authorList>
    </citation>
    <scope>NUCLEOTIDE SEQUENCE</scope>
</reference>
<dbReference type="AlphaFoldDB" id="A0A8S2UPR1"/>
<gene>
    <name evidence="1" type="ORF">SMN809_LOCUS28480</name>
</gene>
<dbReference type="Proteomes" id="UP000676336">
    <property type="component" value="Unassembled WGS sequence"/>
</dbReference>
<dbReference type="EMBL" id="CAJOBI010047714">
    <property type="protein sequence ID" value="CAF4356241.1"/>
    <property type="molecule type" value="Genomic_DNA"/>
</dbReference>
<accession>A0A8S2UPR1</accession>
<sequence>MGEVLHRIEEARDALNVSSETYLKKLDEFRKTTIGKAK</sequence>
<protein>
    <submittedName>
        <fullName evidence="1">Uncharacterized protein</fullName>
    </submittedName>
</protein>
<evidence type="ECO:0000313" key="1">
    <source>
        <dbReference type="EMBL" id="CAF4356241.1"/>
    </source>
</evidence>
<comment type="caution">
    <text evidence="1">The sequence shown here is derived from an EMBL/GenBank/DDBJ whole genome shotgun (WGS) entry which is preliminary data.</text>
</comment>
<evidence type="ECO:0000313" key="2">
    <source>
        <dbReference type="Proteomes" id="UP000676336"/>
    </source>
</evidence>
<proteinExistence type="predicted"/>
<name>A0A8S2UPR1_9BILA</name>
<organism evidence="1 2">
    <name type="scientific">Rotaria magnacalcarata</name>
    <dbReference type="NCBI Taxonomy" id="392030"/>
    <lineage>
        <taxon>Eukaryota</taxon>
        <taxon>Metazoa</taxon>
        <taxon>Spiralia</taxon>
        <taxon>Gnathifera</taxon>
        <taxon>Rotifera</taxon>
        <taxon>Eurotatoria</taxon>
        <taxon>Bdelloidea</taxon>
        <taxon>Philodinida</taxon>
        <taxon>Philodinidae</taxon>
        <taxon>Rotaria</taxon>
    </lineage>
</organism>
<feature type="non-terminal residue" evidence="1">
    <location>
        <position position="1"/>
    </location>
</feature>